<reference evidence="1 2" key="1">
    <citation type="journal article" date="2018" name="IMA Fungus">
        <title>IMA Genome-F 9: Draft genome sequence of Annulohypoxylon stygium, Aspergillus mulundensis, Berkeleyomyces basicola (syn. Thielaviopsis basicola), Ceratocystis smalleyi, two Cercospora beticola strains, Coleophoma cylindrospora, Fusarium fracticaudum, Phialophora cf. hyalina, and Morchella septimelata.</title>
        <authorList>
            <person name="Wingfield B.D."/>
            <person name="Bills G.F."/>
            <person name="Dong Y."/>
            <person name="Huang W."/>
            <person name="Nel W.J."/>
            <person name="Swalarsk-Parry B.S."/>
            <person name="Vaghefi N."/>
            <person name="Wilken P.M."/>
            <person name="An Z."/>
            <person name="de Beer Z.W."/>
            <person name="De Vos L."/>
            <person name="Chen L."/>
            <person name="Duong T.A."/>
            <person name="Gao Y."/>
            <person name="Hammerbacher A."/>
            <person name="Kikkert J.R."/>
            <person name="Li Y."/>
            <person name="Li H."/>
            <person name="Li K."/>
            <person name="Li Q."/>
            <person name="Liu X."/>
            <person name="Ma X."/>
            <person name="Naidoo K."/>
            <person name="Pethybridge S.J."/>
            <person name="Sun J."/>
            <person name="Steenkamp E.T."/>
            <person name="van der Nest M.A."/>
            <person name="van Wyk S."/>
            <person name="Wingfield M.J."/>
            <person name="Xiong C."/>
            <person name="Yue Q."/>
            <person name="Zhang X."/>
        </authorList>
    </citation>
    <scope>NUCLEOTIDE SEQUENCE [LARGE SCALE GENOMIC DNA]</scope>
    <source>
        <strain evidence="1 2">BP6252</strain>
    </source>
</reference>
<gene>
    <name evidence="1" type="ORF">BP6252_07555</name>
</gene>
<name>A0A3D8RAB6_9HELO</name>
<evidence type="ECO:0000313" key="2">
    <source>
        <dbReference type="Proteomes" id="UP000256645"/>
    </source>
</evidence>
<protein>
    <submittedName>
        <fullName evidence="1">Uncharacterized protein</fullName>
    </submittedName>
</protein>
<sequence>MAYQDLAPANITGPCITSYCLGSTALPPNKFCTTQINQCTANSRNYTHFFNSSIEERCSYNADIKIAQEFTFCYLQELNGTIQGSGSSWSIFDAVSTVSLPFQSAGTTAAEAAFSMQTGQQTLFSHFFTESQVTDGTVTTSRATTASVTVPTTTTAPTAATQTSATCSSGYLCASLLAGMSITSGSLAPTDTSTGSLVAAAAQKTGTGTSHRQSLNTKALLALAVVSTSLLALI</sequence>
<evidence type="ECO:0000313" key="1">
    <source>
        <dbReference type="EMBL" id="RDW70992.1"/>
    </source>
</evidence>
<accession>A0A3D8RAB6</accession>
<dbReference type="EMBL" id="PDLM01000008">
    <property type="protein sequence ID" value="RDW70992.1"/>
    <property type="molecule type" value="Genomic_DNA"/>
</dbReference>
<keyword evidence="2" id="KW-1185">Reference proteome</keyword>
<dbReference type="Proteomes" id="UP000256645">
    <property type="component" value="Unassembled WGS sequence"/>
</dbReference>
<comment type="caution">
    <text evidence="1">The sequence shown here is derived from an EMBL/GenBank/DDBJ whole genome shotgun (WGS) entry which is preliminary data.</text>
</comment>
<proteinExistence type="predicted"/>
<organism evidence="1 2">
    <name type="scientific">Coleophoma cylindrospora</name>
    <dbReference type="NCBI Taxonomy" id="1849047"/>
    <lineage>
        <taxon>Eukaryota</taxon>
        <taxon>Fungi</taxon>
        <taxon>Dikarya</taxon>
        <taxon>Ascomycota</taxon>
        <taxon>Pezizomycotina</taxon>
        <taxon>Leotiomycetes</taxon>
        <taxon>Helotiales</taxon>
        <taxon>Dermateaceae</taxon>
        <taxon>Coleophoma</taxon>
    </lineage>
</organism>
<dbReference type="AlphaFoldDB" id="A0A3D8RAB6"/>
<dbReference type="OrthoDB" id="10346020at2759"/>